<dbReference type="EMBL" id="SGXT01000016">
    <property type="protein sequence ID" value="RZT59383.1"/>
    <property type="molecule type" value="Genomic_DNA"/>
</dbReference>
<feature type="transmembrane region" description="Helical" evidence="1">
    <location>
        <begin position="110"/>
        <end position="130"/>
    </location>
</feature>
<accession>A0A4Q7TGG9</accession>
<gene>
    <name evidence="2" type="ORF">EV140_1989</name>
</gene>
<protein>
    <submittedName>
        <fullName evidence="2">Uncharacterized protein</fullName>
    </submittedName>
</protein>
<organism evidence="2 3">
    <name type="scientific">Microcella alkaliphila</name>
    <dbReference type="NCBI Taxonomy" id="279828"/>
    <lineage>
        <taxon>Bacteria</taxon>
        <taxon>Bacillati</taxon>
        <taxon>Actinomycetota</taxon>
        <taxon>Actinomycetes</taxon>
        <taxon>Micrococcales</taxon>
        <taxon>Microbacteriaceae</taxon>
        <taxon>Microcella</taxon>
    </lineage>
</organism>
<name>A0A4Q7TGG9_9MICO</name>
<feature type="transmembrane region" description="Helical" evidence="1">
    <location>
        <begin position="33"/>
        <end position="53"/>
    </location>
</feature>
<keyword evidence="1" id="KW-0472">Membrane</keyword>
<feature type="transmembrane region" description="Helical" evidence="1">
    <location>
        <begin position="163"/>
        <end position="183"/>
    </location>
</feature>
<evidence type="ECO:0000313" key="3">
    <source>
        <dbReference type="Proteomes" id="UP000292408"/>
    </source>
</evidence>
<feature type="transmembrane region" description="Helical" evidence="1">
    <location>
        <begin position="195"/>
        <end position="219"/>
    </location>
</feature>
<evidence type="ECO:0000313" key="2">
    <source>
        <dbReference type="EMBL" id="RZT59383.1"/>
    </source>
</evidence>
<dbReference type="RefSeq" id="WP_130283470.1">
    <property type="nucleotide sequence ID" value="NZ_SGXT01000016.1"/>
</dbReference>
<sequence>MRLTADLVRWGIAVLLMAPFLALGGWVTSQPLLLWLALVAVITGGALNAAGIVRGVRRVADGRVVDDLLGRVDGSTSSPTPLEPRVRILYPDGMEAELEEGQTVQARRRIGIIASLALVALTAFGAWTLAVEQPLAIAEGRLTLDEIYAAWSAGSRFAFQASLVIWAAASLVVAATIFVLSRIRGPVLDRLLTPLRFGALCAIAGSVIVTAAFGPYFSIGNNLPDDLPFMAGGVQSPGSAMFGLTGSLLCCVAIALTVPRWKRRPRR</sequence>
<keyword evidence="3" id="KW-1185">Reference proteome</keyword>
<feature type="transmembrane region" description="Helical" evidence="1">
    <location>
        <begin position="7"/>
        <end position="27"/>
    </location>
</feature>
<reference evidence="2 3" key="1">
    <citation type="journal article" date="2015" name="Stand. Genomic Sci.">
        <title>Genomic Encyclopedia of Bacterial and Archaeal Type Strains, Phase III: the genomes of soil and plant-associated and newly described type strains.</title>
        <authorList>
            <person name="Whitman W.B."/>
            <person name="Woyke T."/>
            <person name="Klenk H.P."/>
            <person name="Zhou Y."/>
            <person name="Lilburn T.G."/>
            <person name="Beck B.J."/>
            <person name="De Vos P."/>
            <person name="Vandamme P."/>
            <person name="Eisen J.A."/>
            <person name="Garrity G."/>
            <person name="Hugenholtz P."/>
            <person name="Kyrpides N.C."/>
        </authorList>
    </citation>
    <scope>NUCLEOTIDE SEQUENCE [LARGE SCALE GENOMIC DNA]</scope>
    <source>
        <strain evidence="2 3">AC4r</strain>
    </source>
</reference>
<dbReference type="AlphaFoldDB" id="A0A4Q7TGG9"/>
<evidence type="ECO:0000256" key="1">
    <source>
        <dbReference type="SAM" id="Phobius"/>
    </source>
</evidence>
<feature type="transmembrane region" description="Helical" evidence="1">
    <location>
        <begin position="239"/>
        <end position="258"/>
    </location>
</feature>
<keyword evidence="1" id="KW-0812">Transmembrane</keyword>
<keyword evidence="1" id="KW-1133">Transmembrane helix</keyword>
<comment type="caution">
    <text evidence="2">The sequence shown here is derived from an EMBL/GenBank/DDBJ whole genome shotgun (WGS) entry which is preliminary data.</text>
</comment>
<proteinExistence type="predicted"/>
<dbReference type="OrthoDB" id="5122990at2"/>
<dbReference type="Proteomes" id="UP000292408">
    <property type="component" value="Unassembled WGS sequence"/>
</dbReference>